<dbReference type="WBParaSite" id="PS1159_v2.g15830.t1">
    <property type="protein sequence ID" value="PS1159_v2.g15830.t1"/>
    <property type="gene ID" value="PS1159_v2.g15830"/>
</dbReference>
<evidence type="ECO:0000313" key="1">
    <source>
        <dbReference type="Proteomes" id="UP000887580"/>
    </source>
</evidence>
<proteinExistence type="predicted"/>
<reference evidence="2" key="1">
    <citation type="submission" date="2022-11" db="UniProtKB">
        <authorList>
            <consortium name="WormBaseParasite"/>
        </authorList>
    </citation>
    <scope>IDENTIFICATION</scope>
</reference>
<dbReference type="Proteomes" id="UP000887580">
    <property type="component" value="Unplaced"/>
</dbReference>
<organism evidence="1 2">
    <name type="scientific">Panagrolaimus sp. PS1159</name>
    <dbReference type="NCBI Taxonomy" id="55785"/>
    <lineage>
        <taxon>Eukaryota</taxon>
        <taxon>Metazoa</taxon>
        <taxon>Ecdysozoa</taxon>
        <taxon>Nematoda</taxon>
        <taxon>Chromadorea</taxon>
        <taxon>Rhabditida</taxon>
        <taxon>Tylenchina</taxon>
        <taxon>Panagrolaimomorpha</taxon>
        <taxon>Panagrolaimoidea</taxon>
        <taxon>Panagrolaimidae</taxon>
        <taxon>Panagrolaimus</taxon>
    </lineage>
</organism>
<sequence length="299" mass="33780">MVNLVDSPLPHQMAAGDQNIEEDLFPEHVTKLSKSQAVTVRAAKKLEQQVVQIEMEFFAKIHALEAQYQHRFKDLSDKRAQLINGTLSVNEAEVSDVPIIYNLHEKAAEQIFQGLKDDDSVKGVPDFWLNVLQSCEATAVLIEESDVEILKHLKNVDSELIAEPMGAILRFHFGPNEYFENTVLEQKVIYKLGPTDIFMFEGPNASSVENTPIVWKAGKNPRDGGKKNQHSFFSIFDEKKEEDDMEDICELMSIFREHIIPHATLYFTGELRDEDIDFSDSGSEGSSGGDDSENEVMEE</sequence>
<evidence type="ECO:0000313" key="2">
    <source>
        <dbReference type="WBParaSite" id="PS1159_v2.g15830.t1"/>
    </source>
</evidence>
<protein>
    <submittedName>
        <fullName evidence="2">Nucleosome assembly protein</fullName>
    </submittedName>
</protein>
<accession>A0AC35FDR0</accession>
<name>A0AC35FDR0_9BILA</name>